<dbReference type="EMBL" id="FJUY01000012">
    <property type="protein sequence ID" value="CZT21773.1"/>
    <property type="molecule type" value="Genomic_DNA"/>
</dbReference>
<dbReference type="GeneID" id="35602752"/>
<evidence type="ECO:0000313" key="2">
    <source>
        <dbReference type="EMBL" id="CZT21773.1"/>
    </source>
</evidence>
<proteinExistence type="predicted"/>
<dbReference type="AlphaFoldDB" id="A0A2D3VKW8"/>
<organism evidence="2 3">
    <name type="scientific">Ramularia collo-cygni</name>
    <dbReference type="NCBI Taxonomy" id="112498"/>
    <lineage>
        <taxon>Eukaryota</taxon>
        <taxon>Fungi</taxon>
        <taxon>Dikarya</taxon>
        <taxon>Ascomycota</taxon>
        <taxon>Pezizomycotina</taxon>
        <taxon>Dothideomycetes</taxon>
        <taxon>Dothideomycetidae</taxon>
        <taxon>Mycosphaerellales</taxon>
        <taxon>Mycosphaerellaceae</taxon>
        <taxon>Ramularia</taxon>
    </lineage>
</organism>
<dbReference type="OrthoDB" id="3649979at2759"/>
<evidence type="ECO:0000313" key="3">
    <source>
        <dbReference type="Proteomes" id="UP000225277"/>
    </source>
</evidence>
<name>A0A2D3VKW8_9PEZI</name>
<evidence type="ECO:0000256" key="1">
    <source>
        <dbReference type="SAM" id="MobiDB-lite"/>
    </source>
</evidence>
<protein>
    <submittedName>
        <fullName evidence="2">Uncharacterized protein</fullName>
    </submittedName>
</protein>
<accession>A0A2D3VKW8</accession>
<dbReference type="Proteomes" id="UP000225277">
    <property type="component" value="Unassembled WGS sequence"/>
</dbReference>
<dbReference type="RefSeq" id="XP_023628662.1">
    <property type="nucleotide sequence ID" value="XM_023772894.1"/>
</dbReference>
<feature type="region of interest" description="Disordered" evidence="1">
    <location>
        <begin position="63"/>
        <end position="85"/>
    </location>
</feature>
<gene>
    <name evidence="2" type="ORF">RCC_07638</name>
</gene>
<sequence>MSKPQKYRDVAQSRGEIHVLPFKIGEEEIHAVGTYGCRTCMCVYLRFKDDTVFIAHMVAQNEPEPEEPYSSSQSSPWQHQNQGPDMSRPLFDSYEFEWTSNLAMGYNLKRMVMAQLQAKVPPRLLAEVPVEAFAVCPALYLQDRVSNAWWMREAVQDFFQVEGGIGVHRAHGFVAGSKIDTVFFQWNGQGSSYPTEQMLDSENERLPSSYNWTATRGVQEQDKLFGFVFDGAMWHRWSRWGDPHAD</sequence>
<reference evidence="2 3" key="1">
    <citation type="submission" date="2016-03" db="EMBL/GenBank/DDBJ databases">
        <authorList>
            <person name="Ploux O."/>
        </authorList>
    </citation>
    <scope>NUCLEOTIDE SEQUENCE [LARGE SCALE GENOMIC DNA]</scope>
    <source>
        <strain evidence="2 3">URUG2</strain>
    </source>
</reference>
<keyword evidence="3" id="KW-1185">Reference proteome</keyword>